<dbReference type="EMBL" id="JAZIBG010000036">
    <property type="protein sequence ID" value="MEF7615549.1"/>
    <property type="molecule type" value="Genomic_DNA"/>
</dbReference>
<dbReference type="Gene3D" id="3.30.450.40">
    <property type="match status" value="1"/>
</dbReference>
<protein>
    <submittedName>
        <fullName evidence="2">GAF domain-containing protein</fullName>
    </submittedName>
</protein>
<comment type="caution">
    <text evidence="2">The sequence shown here is derived from an EMBL/GenBank/DDBJ whole genome shotgun (WGS) entry which is preliminary data.</text>
</comment>
<dbReference type="RefSeq" id="WP_332290834.1">
    <property type="nucleotide sequence ID" value="NZ_JAZIBG010000036.1"/>
</dbReference>
<dbReference type="Proteomes" id="UP001336250">
    <property type="component" value="Unassembled WGS sequence"/>
</dbReference>
<dbReference type="SUPFAM" id="SSF55781">
    <property type="entry name" value="GAF domain-like"/>
    <property type="match status" value="1"/>
</dbReference>
<evidence type="ECO:0000259" key="1">
    <source>
        <dbReference type="Pfam" id="PF01590"/>
    </source>
</evidence>
<accession>A0AAW9Q8H7</accession>
<reference evidence="2 3" key="1">
    <citation type="submission" date="2024-02" db="EMBL/GenBank/DDBJ databases">
        <title>Genome sequence of Aquincola sp. MAHUQ-54.</title>
        <authorList>
            <person name="Huq M.A."/>
        </authorList>
    </citation>
    <scope>NUCLEOTIDE SEQUENCE [LARGE SCALE GENOMIC DNA]</scope>
    <source>
        <strain evidence="2 3">MAHUQ-54</strain>
    </source>
</reference>
<dbReference type="AlphaFoldDB" id="A0AAW9Q8H7"/>
<sequence>MTVDLAILHTLALRLSDREIDARGYLTEIAQLLTRWVGCSRAGLWIFVETDRGPALHCVAMVGASTAQRIAAPIALPTDMIGVDHPEYFTSLLNEGCVVADDARSHPSTLSFLRDYLVPEDVYSLLDVCHSVNGELFGVVTCEQVGRPITWSARQLQTVRQFVSRAGLTLREASVALGVAYRRPSEGKAWNDTGWE</sequence>
<proteinExistence type="predicted"/>
<feature type="domain" description="GAF" evidence="1">
    <location>
        <begin position="26"/>
        <end position="170"/>
    </location>
</feature>
<gene>
    <name evidence="2" type="ORF">V4F39_16665</name>
</gene>
<dbReference type="Pfam" id="PF01590">
    <property type="entry name" value="GAF"/>
    <property type="match status" value="1"/>
</dbReference>
<organism evidence="2 3">
    <name type="scientific">Aquincola agrisoli</name>
    <dbReference type="NCBI Taxonomy" id="3119538"/>
    <lineage>
        <taxon>Bacteria</taxon>
        <taxon>Pseudomonadati</taxon>
        <taxon>Pseudomonadota</taxon>
        <taxon>Betaproteobacteria</taxon>
        <taxon>Burkholderiales</taxon>
        <taxon>Sphaerotilaceae</taxon>
        <taxon>Aquincola</taxon>
    </lineage>
</organism>
<evidence type="ECO:0000313" key="3">
    <source>
        <dbReference type="Proteomes" id="UP001336250"/>
    </source>
</evidence>
<evidence type="ECO:0000313" key="2">
    <source>
        <dbReference type="EMBL" id="MEF7615549.1"/>
    </source>
</evidence>
<dbReference type="InterPro" id="IPR003018">
    <property type="entry name" value="GAF"/>
</dbReference>
<dbReference type="InterPro" id="IPR029016">
    <property type="entry name" value="GAF-like_dom_sf"/>
</dbReference>
<keyword evidence="3" id="KW-1185">Reference proteome</keyword>
<name>A0AAW9Q8H7_9BURK</name>